<accession>A0A4E9E5J0</accession>
<evidence type="ECO:0000313" key="1">
    <source>
        <dbReference type="EMBL" id="VIO60793.1"/>
    </source>
</evidence>
<name>A0A4E9E5J0_GIBZA</name>
<dbReference type="AlphaFoldDB" id="A0A4E9E5J0"/>
<organism evidence="1">
    <name type="scientific">Gibberella zeae</name>
    <name type="common">Wheat head blight fungus</name>
    <name type="synonym">Fusarium graminearum</name>
    <dbReference type="NCBI Taxonomy" id="5518"/>
    <lineage>
        <taxon>Eukaryota</taxon>
        <taxon>Fungi</taxon>
        <taxon>Dikarya</taxon>
        <taxon>Ascomycota</taxon>
        <taxon>Pezizomycotina</taxon>
        <taxon>Sordariomycetes</taxon>
        <taxon>Hypocreomycetidae</taxon>
        <taxon>Hypocreales</taxon>
        <taxon>Nectriaceae</taxon>
        <taxon>Fusarium</taxon>
    </lineage>
</organism>
<dbReference type="EMBL" id="CAAKMV010000147">
    <property type="protein sequence ID" value="VIO60793.1"/>
    <property type="molecule type" value="Genomic_DNA"/>
</dbReference>
<reference evidence="1" key="1">
    <citation type="submission" date="2019-04" db="EMBL/GenBank/DDBJ databases">
        <authorList>
            <person name="Melise S."/>
            <person name="Noan J."/>
            <person name="Okalmin O."/>
        </authorList>
    </citation>
    <scope>NUCLEOTIDE SEQUENCE</scope>
    <source>
        <strain evidence="1">FN9</strain>
    </source>
</reference>
<protein>
    <submittedName>
        <fullName evidence="1">Uncharacterized protein</fullName>
    </submittedName>
</protein>
<gene>
    <name evidence="1" type="ORF">FUG_LOCUS413336</name>
</gene>
<sequence>MSNLIIVPDIKLTYVAPICLTGLKPGTSSSTLRGRYSIIPTRVPEREEQSIIISVPQQFYQHVAYASMDHDRTQFKDL</sequence>
<proteinExistence type="predicted"/>